<reference evidence="1" key="1">
    <citation type="journal article" date="2014" name="Front. Microbiol.">
        <title>High frequency of phylogenetically diverse reductive dehalogenase-homologous genes in deep subseafloor sedimentary metagenomes.</title>
        <authorList>
            <person name="Kawai M."/>
            <person name="Futagami T."/>
            <person name="Toyoda A."/>
            <person name="Takaki Y."/>
            <person name="Nishi S."/>
            <person name="Hori S."/>
            <person name="Arai W."/>
            <person name="Tsubouchi T."/>
            <person name="Morono Y."/>
            <person name="Uchiyama I."/>
            <person name="Ito T."/>
            <person name="Fujiyama A."/>
            <person name="Inagaki F."/>
            <person name="Takami H."/>
        </authorList>
    </citation>
    <scope>NUCLEOTIDE SEQUENCE</scope>
    <source>
        <strain evidence="1">Expedition CK06-06</strain>
    </source>
</reference>
<comment type="caution">
    <text evidence="1">The sequence shown here is derived from an EMBL/GenBank/DDBJ whole genome shotgun (WGS) entry which is preliminary data.</text>
</comment>
<evidence type="ECO:0000313" key="1">
    <source>
        <dbReference type="EMBL" id="GAG88923.1"/>
    </source>
</evidence>
<dbReference type="AlphaFoldDB" id="X1BXM0"/>
<protein>
    <submittedName>
        <fullName evidence="1">Uncharacterized protein</fullName>
    </submittedName>
</protein>
<dbReference type="EMBL" id="BART01014515">
    <property type="protein sequence ID" value="GAG88923.1"/>
    <property type="molecule type" value="Genomic_DNA"/>
</dbReference>
<accession>X1BXM0</accession>
<sequence length="132" mass="15521">MFQKYGVPNLQRNFPFEVQSFQDQVLFLFVFNVNDHKENYGYFLSTTEFEHQVAGLIEDMNAKKEYTNLYFWGPDKIFELLESAKIITPLDASNIKLTITKTILSHTYFGTFYILILMKDTIPSQFCVYDAK</sequence>
<gene>
    <name evidence="1" type="ORF">S01H4_28893</name>
</gene>
<organism evidence="1">
    <name type="scientific">marine sediment metagenome</name>
    <dbReference type="NCBI Taxonomy" id="412755"/>
    <lineage>
        <taxon>unclassified sequences</taxon>
        <taxon>metagenomes</taxon>
        <taxon>ecological metagenomes</taxon>
    </lineage>
</organism>
<feature type="non-terminal residue" evidence="1">
    <location>
        <position position="132"/>
    </location>
</feature>
<proteinExistence type="predicted"/>
<name>X1BXM0_9ZZZZ</name>